<dbReference type="GO" id="GO:0004798">
    <property type="term" value="F:dTMP kinase activity"/>
    <property type="evidence" value="ECO:0007669"/>
    <property type="project" value="UniProtKB-EC"/>
</dbReference>
<comment type="catalytic activity">
    <reaction evidence="10 11">
        <text>dTMP + ATP = dTDP + ADP</text>
        <dbReference type="Rhea" id="RHEA:13517"/>
        <dbReference type="ChEBI" id="CHEBI:30616"/>
        <dbReference type="ChEBI" id="CHEBI:58369"/>
        <dbReference type="ChEBI" id="CHEBI:63528"/>
        <dbReference type="ChEBI" id="CHEBI:456216"/>
        <dbReference type="EC" id="2.7.4.9"/>
    </reaction>
</comment>
<feature type="binding site" evidence="11">
    <location>
        <begin position="14"/>
        <end position="21"/>
    </location>
    <ligand>
        <name>ATP</name>
        <dbReference type="ChEBI" id="CHEBI:30616"/>
    </ligand>
</feature>
<dbReference type="PANTHER" id="PTHR10344">
    <property type="entry name" value="THYMIDYLATE KINASE"/>
    <property type="match status" value="1"/>
</dbReference>
<evidence type="ECO:0000259" key="12">
    <source>
        <dbReference type="Pfam" id="PF02223"/>
    </source>
</evidence>
<keyword evidence="4 11" id="KW-0808">Transferase</keyword>
<keyword evidence="7 11" id="KW-0418">Kinase</keyword>
<evidence type="ECO:0000256" key="1">
    <source>
        <dbReference type="ARBA" id="ARBA00009776"/>
    </source>
</evidence>
<evidence type="ECO:0000256" key="4">
    <source>
        <dbReference type="ARBA" id="ARBA00022679"/>
    </source>
</evidence>
<evidence type="ECO:0000256" key="8">
    <source>
        <dbReference type="ARBA" id="ARBA00022840"/>
    </source>
</evidence>
<dbReference type="Proteomes" id="UP000680116">
    <property type="component" value="Chromosome"/>
</dbReference>
<dbReference type="InterPro" id="IPR018094">
    <property type="entry name" value="Thymidylate_kinase"/>
</dbReference>
<comment type="function">
    <text evidence="11">Phosphorylation of dTMP to form dTDP in both de novo and salvage pathways of dTTP synthesis.</text>
</comment>
<feature type="domain" description="Thymidylate kinase-like" evidence="12">
    <location>
        <begin position="12"/>
        <end position="201"/>
    </location>
</feature>
<evidence type="ECO:0000256" key="10">
    <source>
        <dbReference type="ARBA" id="ARBA00048743"/>
    </source>
</evidence>
<evidence type="ECO:0000256" key="2">
    <source>
        <dbReference type="ARBA" id="ARBA00012980"/>
    </source>
</evidence>
<dbReference type="CDD" id="cd01672">
    <property type="entry name" value="TMPK"/>
    <property type="match status" value="1"/>
</dbReference>
<evidence type="ECO:0000256" key="11">
    <source>
        <dbReference type="HAMAP-Rule" id="MF_00165"/>
    </source>
</evidence>
<evidence type="ECO:0000256" key="6">
    <source>
        <dbReference type="ARBA" id="ARBA00022741"/>
    </source>
</evidence>
<evidence type="ECO:0000313" key="13">
    <source>
        <dbReference type="EMBL" id="CAG4971474.1"/>
    </source>
</evidence>
<proteinExistence type="inferred from homology"/>
<keyword evidence="14" id="KW-1185">Reference proteome</keyword>
<keyword evidence="5 11" id="KW-0545">Nucleotide biosynthesis</keyword>
<evidence type="ECO:0000256" key="3">
    <source>
        <dbReference type="ARBA" id="ARBA00017144"/>
    </source>
</evidence>
<reference evidence="13 14" key="1">
    <citation type="submission" date="2021-04" db="EMBL/GenBank/DDBJ databases">
        <authorList>
            <person name="Rodrigo-Torres L."/>
            <person name="Arahal R. D."/>
            <person name="Lucena T."/>
        </authorList>
    </citation>
    <scope>NUCLEOTIDE SEQUENCE [LARGE SCALE GENOMIC DNA]</scope>
    <source>
        <strain evidence="13 14">CECT 30171</strain>
    </source>
</reference>
<sequence length="216" mass="23014">MTLQVRPRLVTLEGGEGAGKSTVLEALRDALVAAGEEVVCTREPGGTPLAERIRGLLLEPAGAAGHEAPAPETELLLMFAARAQHVRGTIEPALARGAWVISDRFTDASFAYQGAARGGDPRFIAELERNVVGITPGLTLLLDVPVAVGLERARGRGGVDRIESEADEFFESVREAYLGRAQAEPDRIRVVDARQPAGTVATQAVALLRAYREALR</sequence>
<evidence type="ECO:0000256" key="7">
    <source>
        <dbReference type="ARBA" id="ARBA00022777"/>
    </source>
</evidence>
<keyword evidence="8 11" id="KW-0067">ATP-binding</keyword>
<comment type="similarity">
    <text evidence="1 11">Belongs to the thymidylate kinase family.</text>
</comment>
<dbReference type="RefSeq" id="WP_407074568.1">
    <property type="nucleotide sequence ID" value="NZ_OU015430.1"/>
</dbReference>
<gene>
    <name evidence="11 13" type="primary">tmk</name>
    <name evidence="13" type="ORF">LYB30171_00981</name>
</gene>
<accession>A0ABM8UEF7</accession>
<protein>
    <recommendedName>
        <fullName evidence="3 11">Thymidylate kinase</fullName>
        <ecNumber evidence="2 11">2.7.4.9</ecNumber>
    </recommendedName>
    <alternativeName>
        <fullName evidence="9 11">dTMP kinase</fullName>
    </alternativeName>
</protein>
<dbReference type="EC" id="2.7.4.9" evidence="2 11"/>
<dbReference type="NCBIfam" id="TIGR00041">
    <property type="entry name" value="DTMP_kinase"/>
    <property type="match status" value="1"/>
</dbReference>
<dbReference type="EMBL" id="OU015430">
    <property type="protein sequence ID" value="CAG4971474.1"/>
    <property type="molecule type" value="Genomic_DNA"/>
</dbReference>
<dbReference type="Gene3D" id="3.40.50.300">
    <property type="entry name" value="P-loop containing nucleotide triphosphate hydrolases"/>
    <property type="match status" value="1"/>
</dbReference>
<dbReference type="InterPro" id="IPR027417">
    <property type="entry name" value="P-loop_NTPase"/>
</dbReference>
<keyword evidence="6 11" id="KW-0547">Nucleotide-binding</keyword>
<dbReference type="SUPFAM" id="SSF52540">
    <property type="entry name" value="P-loop containing nucleoside triphosphate hydrolases"/>
    <property type="match status" value="1"/>
</dbReference>
<dbReference type="InterPro" id="IPR039430">
    <property type="entry name" value="Thymidylate_kin-like_dom"/>
</dbReference>
<name>A0ABM8UEF7_9GAMM</name>
<dbReference type="Pfam" id="PF02223">
    <property type="entry name" value="Thymidylate_kin"/>
    <property type="match status" value="1"/>
</dbReference>
<evidence type="ECO:0000313" key="14">
    <source>
        <dbReference type="Proteomes" id="UP000680116"/>
    </source>
</evidence>
<organism evidence="13 14">
    <name type="scientific">Novilysobacter luteus</name>
    <dbReference type="NCBI Taxonomy" id="2822368"/>
    <lineage>
        <taxon>Bacteria</taxon>
        <taxon>Pseudomonadati</taxon>
        <taxon>Pseudomonadota</taxon>
        <taxon>Gammaproteobacteria</taxon>
        <taxon>Lysobacterales</taxon>
        <taxon>Lysobacteraceae</taxon>
        <taxon>Novilysobacter</taxon>
    </lineage>
</organism>
<dbReference type="PANTHER" id="PTHR10344:SF4">
    <property type="entry name" value="UMP-CMP KINASE 2, MITOCHONDRIAL"/>
    <property type="match status" value="1"/>
</dbReference>
<dbReference type="HAMAP" id="MF_00165">
    <property type="entry name" value="Thymidylate_kinase"/>
    <property type="match status" value="1"/>
</dbReference>
<evidence type="ECO:0000256" key="5">
    <source>
        <dbReference type="ARBA" id="ARBA00022727"/>
    </source>
</evidence>
<evidence type="ECO:0000256" key="9">
    <source>
        <dbReference type="ARBA" id="ARBA00029962"/>
    </source>
</evidence>